<gene>
    <name evidence="2" type="ORF">OLEAN_C37440</name>
</gene>
<feature type="signal peptide" evidence="1">
    <location>
        <begin position="1"/>
        <end position="24"/>
    </location>
</feature>
<accession>R4YSL0</accession>
<dbReference type="Proteomes" id="UP000032749">
    <property type="component" value="Chromosome"/>
</dbReference>
<evidence type="ECO:0000313" key="3">
    <source>
        <dbReference type="Proteomes" id="UP000032749"/>
    </source>
</evidence>
<name>R4YSL0_OLEAN</name>
<dbReference type="HOGENOM" id="CLU_2168396_0_0_6"/>
<protein>
    <submittedName>
        <fullName evidence="2">Uncharacterized protein</fullName>
    </submittedName>
</protein>
<sequence>MPMKKWSSYWLVLLIVMQSITAIADTTQAHQSEDIQTPTEITQPQLFEKPTRFFNDGFDCYCYCYCHLYLSDLPTFSFDSLSSLRTLVLNGYRNTTLSGSRSSVFRPPKV</sequence>
<dbReference type="AlphaFoldDB" id="R4YSL0"/>
<reference evidence="2 3" key="1">
    <citation type="journal article" date="2013" name="Nat. Commun.">
        <title>Genome sequence and functional genomic analysis of the oil-degrading bacterium Oleispira antarctica.</title>
        <authorList>
            <person name="Kube M."/>
            <person name="Chernikova T.N."/>
            <person name="Al-Ramahi Y."/>
            <person name="Beloqui A."/>
            <person name="Lopez-Cortez N."/>
            <person name="Guazzaroni M.E."/>
            <person name="Heipieper H.J."/>
            <person name="Klages S."/>
            <person name="Kotsyurbenko O.R."/>
            <person name="Langer I."/>
            <person name="Nechitaylo T.Y."/>
            <person name="Lunsdorf H."/>
            <person name="Fernandez M."/>
            <person name="Juarez S."/>
            <person name="Ciordia S."/>
            <person name="Singer A."/>
            <person name="Kagan O."/>
            <person name="Egorova O."/>
            <person name="Petit P.A."/>
            <person name="Stogios P."/>
            <person name="Kim Y."/>
            <person name="Tchigvintsev A."/>
            <person name="Flick R."/>
            <person name="Denaro R."/>
            <person name="Genovese M."/>
            <person name="Albar J.P."/>
            <person name="Reva O.N."/>
            <person name="Martinez-Gomariz M."/>
            <person name="Tran H."/>
            <person name="Ferrer M."/>
            <person name="Savchenko A."/>
            <person name="Yakunin A.F."/>
            <person name="Yakimov M.M."/>
            <person name="Golyshina O.V."/>
            <person name="Reinhardt R."/>
            <person name="Golyshin P.N."/>
        </authorList>
    </citation>
    <scope>NUCLEOTIDE SEQUENCE [LARGE SCALE GENOMIC DNA]</scope>
</reference>
<keyword evidence="1" id="KW-0732">Signal</keyword>
<dbReference type="EMBL" id="FO203512">
    <property type="protein sequence ID" value="CCK77920.1"/>
    <property type="molecule type" value="Genomic_DNA"/>
</dbReference>
<organism evidence="2 3">
    <name type="scientific">Oleispira antarctica RB-8</name>
    <dbReference type="NCBI Taxonomy" id="698738"/>
    <lineage>
        <taxon>Bacteria</taxon>
        <taxon>Pseudomonadati</taxon>
        <taxon>Pseudomonadota</taxon>
        <taxon>Gammaproteobacteria</taxon>
        <taxon>Oceanospirillales</taxon>
        <taxon>Oceanospirillaceae</taxon>
        <taxon>Oleispira</taxon>
    </lineage>
</organism>
<evidence type="ECO:0000256" key="1">
    <source>
        <dbReference type="SAM" id="SignalP"/>
    </source>
</evidence>
<keyword evidence="3" id="KW-1185">Reference proteome</keyword>
<proteinExistence type="predicted"/>
<evidence type="ECO:0000313" key="2">
    <source>
        <dbReference type="EMBL" id="CCK77920.1"/>
    </source>
</evidence>
<dbReference type="KEGG" id="oai:OLEAN_C37440"/>
<feature type="chain" id="PRO_5004383928" evidence="1">
    <location>
        <begin position="25"/>
        <end position="110"/>
    </location>
</feature>
<dbReference type="STRING" id="698738.OLEAN_C37440"/>